<dbReference type="EMBL" id="QDKQ01000077">
    <property type="protein sequence ID" value="PVM82208.1"/>
    <property type="molecule type" value="Genomic_DNA"/>
</dbReference>
<name>A0A2T9JEV5_9CAUL</name>
<dbReference type="Pfam" id="PF04773">
    <property type="entry name" value="FecR"/>
    <property type="match status" value="1"/>
</dbReference>
<evidence type="ECO:0000259" key="1">
    <source>
        <dbReference type="Pfam" id="PF04773"/>
    </source>
</evidence>
<feature type="domain" description="FecR protein" evidence="1">
    <location>
        <begin position="109"/>
        <end position="201"/>
    </location>
</feature>
<gene>
    <name evidence="3" type="ORF">DDF67_24720</name>
</gene>
<dbReference type="PANTHER" id="PTHR30273:SF2">
    <property type="entry name" value="PROTEIN FECR"/>
    <property type="match status" value="1"/>
</dbReference>
<dbReference type="PANTHER" id="PTHR30273">
    <property type="entry name" value="PERIPLASMIC SIGNAL SENSOR AND SIGMA FACTOR ACTIVATOR FECR-RELATED"/>
    <property type="match status" value="1"/>
</dbReference>
<dbReference type="Gene3D" id="2.60.120.1440">
    <property type="match status" value="1"/>
</dbReference>
<dbReference type="Pfam" id="PF16220">
    <property type="entry name" value="DUF4880"/>
    <property type="match status" value="1"/>
</dbReference>
<reference evidence="3 4" key="1">
    <citation type="submission" date="2018-04" db="EMBL/GenBank/DDBJ databases">
        <title>The genome sequence of Caulobacter sp. 744.</title>
        <authorList>
            <person name="Gao J."/>
            <person name="Sun J."/>
        </authorList>
    </citation>
    <scope>NUCLEOTIDE SEQUENCE [LARGE SCALE GENOMIC DNA]</scope>
    <source>
        <strain evidence="3 4">774</strain>
    </source>
</reference>
<comment type="caution">
    <text evidence="3">The sequence shown here is derived from an EMBL/GenBank/DDBJ whole genome shotgun (WGS) entry which is preliminary data.</text>
</comment>
<organism evidence="3 4">
    <name type="scientific">Caulobacter endophyticus</name>
    <dbReference type="NCBI Taxonomy" id="2172652"/>
    <lineage>
        <taxon>Bacteria</taxon>
        <taxon>Pseudomonadati</taxon>
        <taxon>Pseudomonadota</taxon>
        <taxon>Alphaproteobacteria</taxon>
        <taxon>Caulobacterales</taxon>
        <taxon>Caulobacteraceae</taxon>
        <taxon>Caulobacter</taxon>
    </lineage>
</organism>
<evidence type="ECO:0000313" key="3">
    <source>
        <dbReference type="EMBL" id="PVM82208.1"/>
    </source>
</evidence>
<protein>
    <submittedName>
        <fullName evidence="3">Iron dicitrate transport regulator FecR</fullName>
    </submittedName>
</protein>
<keyword evidence="4" id="KW-1185">Reference proteome</keyword>
<accession>A0A2T9JEV5</accession>
<evidence type="ECO:0000313" key="4">
    <source>
        <dbReference type="Proteomes" id="UP000245073"/>
    </source>
</evidence>
<dbReference type="AlphaFoldDB" id="A0A2T9JEV5"/>
<feature type="domain" description="FecR N-terminal" evidence="2">
    <location>
        <begin position="17"/>
        <end position="54"/>
    </location>
</feature>
<dbReference type="InterPro" id="IPR012373">
    <property type="entry name" value="Ferrdict_sens_TM"/>
</dbReference>
<sequence length="320" mass="34299">MDREVVKPERDLEAVRREAADWLARLRSDSRTGGDEAGFKAWLERSEDHRTTFDTLTSTWELAGALRHDPEIAVVSPRKPPVRLARRAVLAGAGVSAVGLGWLALAPEVYATGVGETRTLHLDDGSSVLLDADSRLSVRIDGRQRRAGLDRGRAFFRAARDPVRPFVVAAEGREIVGDGGDAFGVSVLAQTVSVVAVEGQVLVMTPGQPSGRITASAGQRVVAAGQGPARREIADVQSATAWRFGQAVFDDQTLVEALAEMNRYSRRRIVLSDPALETLRISGVYKAGDNEAFARSVATLLDLDVRANGGGLLIEPRGGA</sequence>
<dbReference type="InterPro" id="IPR032623">
    <property type="entry name" value="FecR_N"/>
</dbReference>
<evidence type="ECO:0000259" key="2">
    <source>
        <dbReference type="Pfam" id="PF16220"/>
    </source>
</evidence>
<dbReference type="PIRSF" id="PIRSF018266">
    <property type="entry name" value="FecR"/>
    <property type="match status" value="1"/>
</dbReference>
<proteinExistence type="predicted"/>
<dbReference type="InterPro" id="IPR006860">
    <property type="entry name" value="FecR"/>
</dbReference>
<dbReference type="GO" id="GO:0016989">
    <property type="term" value="F:sigma factor antagonist activity"/>
    <property type="evidence" value="ECO:0007669"/>
    <property type="project" value="TreeGrafter"/>
</dbReference>
<dbReference type="Proteomes" id="UP000245073">
    <property type="component" value="Unassembled WGS sequence"/>
</dbReference>